<evidence type="ECO:0000313" key="3">
    <source>
        <dbReference type="EMBL" id="CUV41776.1"/>
    </source>
</evidence>
<dbReference type="EMBL" id="LN899826">
    <property type="protein sequence ID" value="CUV41776.1"/>
    <property type="molecule type" value="Genomic_DNA"/>
</dbReference>
<protein>
    <submittedName>
        <fullName evidence="1">Uncharacterized protein</fullName>
    </submittedName>
</protein>
<gene>
    <name evidence="4" type="ORF">RD1301_v1_2900017</name>
    <name evidence="1" type="ORF">RUN1744_v1_990045</name>
    <name evidence="2" type="ORF">TD1301_v1_270019</name>
    <name evidence="3" type="ORF">TF3108_v1_850061</name>
</gene>
<sequence length="134" mass="14350">MRIVSTFLPAAHDEEFSRRTQLFVFDTLVGEKSLVLGVTVGAIQGPTLNDVRCSAIGQKIVGRLSAHHVLNYPDGVVILAGVQSVGTAKQRVRKVLADAPHQAAVLFLCADSQVYDAVTPHLGIDYQSADPDAQ</sequence>
<dbReference type="EMBL" id="LN899822">
    <property type="protein sequence ID" value="CUV62951.1"/>
    <property type="molecule type" value="Genomic_DNA"/>
</dbReference>
<evidence type="ECO:0000313" key="4">
    <source>
        <dbReference type="EMBL" id="CUV62951.1"/>
    </source>
</evidence>
<dbReference type="EMBL" id="LN899825">
    <property type="protein sequence ID" value="CUV33031.1"/>
    <property type="molecule type" value="Genomic_DNA"/>
</dbReference>
<proteinExistence type="predicted"/>
<dbReference type="EMBL" id="LN899823">
    <property type="protein sequence ID" value="CUV25525.1"/>
    <property type="molecule type" value="Genomic_DNA"/>
</dbReference>
<organism evidence="1">
    <name type="scientific">Ralstonia solanacearum</name>
    <name type="common">Pseudomonas solanacearum</name>
    <dbReference type="NCBI Taxonomy" id="305"/>
    <lineage>
        <taxon>Bacteria</taxon>
        <taxon>Pseudomonadati</taxon>
        <taxon>Pseudomonadota</taxon>
        <taxon>Betaproteobacteria</taxon>
        <taxon>Burkholderiales</taxon>
        <taxon>Burkholderiaceae</taxon>
        <taxon>Ralstonia</taxon>
        <taxon>Ralstonia solanacearum species complex</taxon>
    </lineage>
</organism>
<name>A0A0S4UTX5_RALSL</name>
<reference evidence="1" key="1">
    <citation type="submission" date="2015-10" db="EMBL/GenBank/DDBJ databases">
        <authorList>
            <person name="Gilbert D.G."/>
        </authorList>
    </citation>
    <scope>NUCLEOTIDE SEQUENCE</scope>
    <source>
        <strain evidence="1">Phyl III-seqv23</strain>
    </source>
</reference>
<evidence type="ECO:0000313" key="1">
    <source>
        <dbReference type="EMBL" id="CUV25525.1"/>
    </source>
</evidence>
<evidence type="ECO:0000313" key="2">
    <source>
        <dbReference type="EMBL" id="CUV33031.1"/>
    </source>
</evidence>
<dbReference type="AlphaFoldDB" id="A0A0S4UTX5"/>
<accession>A0A0S4UTX5</accession>